<dbReference type="GO" id="GO:0003700">
    <property type="term" value="F:DNA-binding transcription factor activity"/>
    <property type="evidence" value="ECO:0007669"/>
    <property type="project" value="TreeGrafter"/>
</dbReference>
<organism evidence="4 5">
    <name type="scientific">Mycolicibacterium peregrinum</name>
    <name type="common">Mycobacterium peregrinum</name>
    <dbReference type="NCBI Taxonomy" id="43304"/>
    <lineage>
        <taxon>Bacteria</taxon>
        <taxon>Bacillati</taxon>
        <taxon>Actinomycetota</taxon>
        <taxon>Actinomycetes</taxon>
        <taxon>Mycobacteriales</taxon>
        <taxon>Mycobacteriaceae</taxon>
        <taxon>Mycolicibacterium</taxon>
    </lineage>
</organism>
<dbReference type="InterPro" id="IPR001647">
    <property type="entry name" value="HTH_TetR"/>
</dbReference>
<evidence type="ECO:0000256" key="2">
    <source>
        <dbReference type="ARBA" id="ARBA00023125"/>
    </source>
</evidence>
<evidence type="ECO:0000256" key="3">
    <source>
        <dbReference type="ARBA" id="ARBA00023163"/>
    </source>
</evidence>
<dbReference type="PROSITE" id="PS50977">
    <property type="entry name" value="HTH_TETR_2"/>
    <property type="match status" value="1"/>
</dbReference>
<dbReference type="Proteomes" id="UP000297792">
    <property type="component" value="Unassembled WGS sequence"/>
</dbReference>
<proteinExistence type="predicted"/>
<evidence type="ECO:0000313" key="5">
    <source>
        <dbReference type="Proteomes" id="UP000297792"/>
    </source>
</evidence>
<dbReference type="PRINTS" id="PR00455">
    <property type="entry name" value="HTHTETR"/>
</dbReference>
<dbReference type="PANTHER" id="PTHR30055">
    <property type="entry name" value="HTH-TYPE TRANSCRIPTIONAL REGULATOR RUTR"/>
    <property type="match status" value="1"/>
</dbReference>
<keyword evidence="1" id="KW-0805">Transcription regulation</keyword>
<dbReference type="SUPFAM" id="SSF46689">
    <property type="entry name" value="Homeodomain-like"/>
    <property type="match status" value="1"/>
</dbReference>
<sequence>MTDTDAPTTKRDAQRLETRQRIYDAALAEFKRSGMADADVGAIVAEAGVARGTFYFHFPTKEHVLEEAEGDLVQRLATDLGKFTATKPDLWSVLEEIGRLVVASETRLGTRLFRDVLALHFSTTRPPGYAKSTEHPLVASLSEQIRLAQKSGTAHPEADPDESALFFLLGVYSLLVTVHQPKAARGRILQGFVRSTRRGLEAP</sequence>
<gene>
    <name evidence="4" type="ORF">EJD98_09790</name>
</gene>
<protein>
    <submittedName>
        <fullName evidence="4">TetR/AcrR family transcriptional regulator</fullName>
    </submittedName>
</protein>
<dbReference type="Gene3D" id="1.10.357.10">
    <property type="entry name" value="Tetracycline Repressor, domain 2"/>
    <property type="match status" value="1"/>
</dbReference>
<dbReference type="RefSeq" id="WP_135359787.1">
    <property type="nucleotide sequence ID" value="NZ_RWJZ01000003.1"/>
</dbReference>
<evidence type="ECO:0000256" key="1">
    <source>
        <dbReference type="ARBA" id="ARBA00023015"/>
    </source>
</evidence>
<dbReference type="AlphaFoldDB" id="A0A4Z0HRS6"/>
<dbReference type="PANTHER" id="PTHR30055:SF234">
    <property type="entry name" value="HTH-TYPE TRANSCRIPTIONAL REGULATOR BETI"/>
    <property type="match status" value="1"/>
</dbReference>
<dbReference type="InterPro" id="IPR050109">
    <property type="entry name" value="HTH-type_TetR-like_transc_reg"/>
</dbReference>
<dbReference type="GO" id="GO:0000976">
    <property type="term" value="F:transcription cis-regulatory region binding"/>
    <property type="evidence" value="ECO:0007669"/>
    <property type="project" value="TreeGrafter"/>
</dbReference>
<name>A0A4Z0HRS6_MYCPR</name>
<keyword evidence="2" id="KW-0238">DNA-binding</keyword>
<comment type="caution">
    <text evidence="4">The sequence shown here is derived from an EMBL/GenBank/DDBJ whole genome shotgun (WGS) entry which is preliminary data.</text>
</comment>
<dbReference type="InterPro" id="IPR009057">
    <property type="entry name" value="Homeodomain-like_sf"/>
</dbReference>
<reference evidence="4 5" key="1">
    <citation type="submission" date="2018-12" db="EMBL/GenBank/DDBJ databases">
        <title>Draft genome sequences of Mycolicibacterium peregrinum isolated from a pig with lymphadenitis and from soil on the same Japanese pig farm.</title>
        <authorList>
            <person name="Komatsu T."/>
            <person name="Ohya K."/>
            <person name="Sawai K."/>
            <person name="Odoi J.O."/>
            <person name="Otsu K."/>
            <person name="Ota A."/>
            <person name="Ito T."/>
            <person name="Kawai M."/>
            <person name="Maruyama F."/>
        </authorList>
    </citation>
    <scope>NUCLEOTIDE SEQUENCE [LARGE SCALE GENOMIC DNA]</scope>
    <source>
        <strain evidence="4 5">138</strain>
    </source>
</reference>
<evidence type="ECO:0000313" key="4">
    <source>
        <dbReference type="EMBL" id="TGB44151.1"/>
    </source>
</evidence>
<keyword evidence="5" id="KW-1185">Reference proteome</keyword>
<dbReference type="Pfam" id="PF00440">
    <property type="entry name" value="TetR_N"/>
    <property type="match status" value="1"/>
</dbReference>
<accession>A0A4Z0HRS6</accession>
<dbReference type="EMBL" id="RWKA01000004">
    <property type="protein sequence ID" value="TGB44151.1"/>
    <property type="molecule type" value="Genomic_DNA"/>
</dbReference>
<keyword evidence="3" id="KW-0804">Transcription</keyword>